<organism evidence="3 4">
    <name type="scientific">Epichloe festucae (strain Fl1)</name>
    <dbReference type="NCBI Taxonomy" id="877507"/>
    <lineage>
        <taxon>Eukaryota</taxon>
        <taxon>Fungi</taxon>
        <taxon>Dikarya</taxon>
        <taxon>Ascomycota</taxon>
        <taxon>Pezizomycotina</taxon>
        <taxon>Sordariomycetes</taxon>
        <taxon>Hypocreomycetidae</taxon>
        <taxon>Hypocreales</taxon>
        <taxon>Clavicipitaceae</taxon>
        <taxon>Epichloe</taxon>
    </lineage>
</organism>
<accession>A0A7S9KVA0</accession>
<keyword evidence="4" id="KW-1185">Reference proteome</keyword>
<reference evidence="3 4" key="1">
    <citation type="journal article" date="2018" name="PLoS Genet.">
        <title>Repeat elements organise 3D genome structure and mediate transcription in the filamentous fungus Epichloe festucae.</title>
        <authorList>
            <person name="Winter D.J."/>
            <person name="Ganley A.R.D."/>
            <person name="Young C.A."/>
            <person name="Liachko I."/>
            <person name="Schardl C.L."/>
            <person name="Dupont P.Y."/>
            <person name="Berry D."/>
            <person name="Ram A."/>
            <person name="Scott B."/>
            <person name="Cox M.P."/>
        </authorList>
    </citation>
    <scope>NUCLEOTIDE SEQUENCE [LARGE SCALE GENOMIC DNA]</scope>
    <source>
        <strain evidence="3 4">Fl1</strain>
    </source>
</reference>
<evidence type="ECO:0000313" key="4">
    <source>
        <dbReference type="Proteomes" id="UP000594364"/>
    </source>
</evidence>
<name>A0A7S9KVA0_EPIFF</name>
<sequence length="154" mass="16324">MTILLLVGQGVLPVCAAHAGSRLLSSTSIQGAACVAFDKVQSNMIHNLVDANTLDSSSPENHNSAQSGEGRSKSTEVATAGKRQPLSRRGHVESRLGCFNCKRTRIQGSNATSCAAVPIMLTMSSSRPLLHLFQCSSRVTAISSIHKQLLEKPP</sequence>
<evidence type="ECO:0000256" key="2">
    <source>
        <dbReference type="SAM" id="SignalP"/>
    </source>
</evidence>
<evidence type="ECO:0000313" key="3">
    <source>
        <dbReference type="EMBL" id="QPH09658.1"/>
    </source>
</evidence>
<gene>
    <name evidence="3" type="ORF">C2857_000569</name>
</gene>
<proteinExistence type="predicted"/>
<feature type="signal peptide" evidence="2">
    <location>
        <begin position="1"/>
        <end position="16"/>
    </location>
</feature>
<feature type="compositionally biased region" description="Polar residues" evidence="1">
    <location>
        <begin position="53"/>
        <end position="69"/>
    </location>
</feature>
<dbReference type="Proteomes" id="UP000594364">
    <property type="component" value="Chromosome 5"/>
</dbReference>
<protein>
    <recommendedName>
        <fullName evidence="5">Secreted protein</fullName>
    </recommendedName>
</protein>
<feature type="chain" id="PRO_5034782296" description="Secreted protein" evidence="2">
    <location>
        <begin position="17"/>
        <end position="154"/>
    </location>
</feature>
<feature type="region of interest" description="Disordered" evidence="1">
    <location>
        <begin position="52"/>
        <end position="89"/>
    </location>
</feature>
<keyword evidence="2" id="KW-0732">Signal</keyword>
<evidence type="ECO:0000256" key="1">
    <source>
        <dbReference type="SAM" id="MobiDB-lite"/>
    </source>
</evidence>
<evidence type="ECO:0008006" key="5">
    <source>
        <dbReference type="Google" id="ProtNLM"/>
    </source>
</evidence>
<dbReference type="AlphaFoldDB" id="A0A7S9KVA0"/>
<dbReference type="OrthoDB" id="5229455at2759"/>
<dbReference type="EMBL" id="CP031389">
    <property type="protein sequence ID" value="QPH09658.1"/>
    <property type="molecule type" value="Genomic_DNA"/>
</dbReference>